<dbReference type="AlphaFoldDB" id="A0A6J6R0I2"/>
<accession>A0A6J6R0I2</accession>
<gene>
    <name evidence="2" type="ORF">UFOPK2579_01547</name>
</gene>
<name>A0A6J6R0I2_9ZZZZ</name>
<reference evidence="2" key="1">
    <citation type="submission" date="2020-05" db="EMBL/GenBank/DDBJ databases">
        <authorList>
            <person name="Chiriac C."/>
            <person name="Salcher M."/>
            <person name="Ghai R."/>
            <person name="Kavagutti S V."/>
        </authorList>
    </citation>
    <scope>NUCLEOTIDE SEQUENCE</scope>
</reference>
<feature type="region of interest" description="Disordered" evidence="1">
    <location>
        <begin position="39"/>
        <end position="65"/>
    </location>
</feature>
<sequence length="194" mass="20369">MTSVRDVSLRSVGGLLALVLVGSGVGVVYANTSADELAAGASTGTSTGTGTGTGTGTPSEPEVDKNGIRIDLKPGRRQVAGFSLNGKLISGTVVPTKSVYRKITAQFSPTSGKAAGRAKITRSVFARGERVAKFSVDKYGHLRFSTRKVDPLLGSIGKVSEKVTFKLTFKRTQKVKGELVTKTLTVTAKTPFKY</sequence>
<organism evidence="2">
    <name type="scientific">freshwater metagenome</name>
    <dbReference type="NCBI Taxonomy" id="449393"/>
    <lineage>
        <taxon>unclassified sequences</taxon>
        <taxon>metagenomes</taxon>
        <taxon>ecological metagenomes</taxon>
    </lineage>
</organism>
<dbReference type="EMBL" id="CAEZXR010000181">
    <property type="protein sequence ID" value="CAB4712854.1"/>
    <property type="molecule type" value="Genomic_DNA"/>
</dbReference>
<protein>
    <submittedName>
        <fullName evidence="2">Unannotated protein</fullName>
    </submittedName>
</protein>
<proteinExistence type="predicted"/>
<evidence type="ECO:0000313" key="2">
    <source>
        <dbReference type="EMBL" id="CAB4712854.1"/>
    </source>
</evidence>
<evidence type="ECO:0000256" key="1">
    <source>
        <dbReference type="SAM" id="MobiDB-lite"/>
    </source>
</evidence>